<evidence type="ECO:0000256" key="8">
    <source>
        <dbReference type="ARBA" id="ARBA00047658"/>
    </source>
</evidence>
<protein>
    <recommendedName>
        <fullName evidence="3 9">Geranylgeranyl transferase type-2 subunit alpha</fullName>
        <ecNumber evidence="2 9">2.5.1.60</ecNumber>
    </recommendedName>
    <alternativeName>
        <fullName evidence="7 9">Geranylgeranyl transferase type II subunit alpha</fullName>
    </alternativeName>
</protein>
<keyword evidence="4 9" id="KW-0637">Prenyltransferase</keyword>
<name>A0A9W4XKZ3_9ASCO</name>
<dbReference type="GO" id="GO:0005968">
    <property type="term" value="C:Rab-protein geranylgeranyltransferase complex"/>
    <property type="evidence" value="ECO:0007669"/>
    <property type="project" value="TreeGrafter"/>
</dbReference>
<accession>A0A9W4XKZ3</accession>
<dbReference type="AlphaFoldDB" id="A0A9W4XKZ3"/>
<evidence type="ECO:0000256" key="5">
    <source>
        <dbReference type="ARBA" id="ARBA00022679"/>
    </source>
</evidence>
<evidence type="ECO:0000256" key="2">
    <source>
        <dbReference type="ARBA" id="ARBA00012656"/>
    </source>
</evidence>
<sequence length="335" mass="40623">MQHGIKRQHLSEEAKKSKLEKDQIKIKNYKSLVDQLFQFRDDNLYNEDIFKLTTKCLLINPEFYTMWNYRREILLNLNNTEIFINYLKEDLIFLLGLLKKFPKCYWIWNHRKWCLMELVDLNKADWDFEFNTISKLLELDERNFHCWQYRRYIIANMKKDLDSTVIEEIDRREFDYTTTKIQNNFSNFSAWHQRACSIKLVKHENSYDCLKDELDLIKTGIFMSPEDTSIWLYVKYLLTDTFFIDSIKSKNDYMDILQDQLKVVEEVNELENEDTGKDNVECLKMIIFLKDLIMKQEGNDKFDKDIQNIIHKLVDLDPLRKGRYKDMLQNQVLTE</sequence>
<evidence type="ECO:0000313" key="11">
    <source>
        <dbReference type="Proteomes" id="UP001152885"/>
    </source>
</evidence>
<dbReference type="SUPFAM" id="SSF48439">
    <property type="entry name" value="Protein prenylyltransferase"/>
    <property type="match status" value="1"/>
</dbReference>
<keyword evidence="5 9" id="KW-0808">Transferase</keyword>
<evidence type="ECO:0000256" key="3">
    <source>
        <dbReference type="ARBA" id="ARBA00014772"/>
    </source>
</evidence>
<dbReference type="FunFam" id="1.25.40.120:FF:000035">
    <property type="entry name" value="Geranylgeranyl transferase type-2 subunit alpha"/>
    <property type="match status" value="1"/>
</dbReference>
<keyword evidence="11" id="KW-1185">Reference proteome</keyword>
<evidence type="ECO:0000256" key="7">
    <source>
        <dbReference type="ARBA" id="ARBA00031267"/>
    </source>
</evidence>
<reference evidence="10" key="1">
    <citation type="submission" date="2022-12" db="EMBL/GenBank/DDBJ databases">
        <authorList>
            <person name="Brejova B."/>
        </authorList>
    </citation>
    <scope>NUCLEOTIDE SEQUENCE</scope>
</reference>
<dbReference type="GO" id="GO:0097354">
    <property type="term" value="P:prenylation"/>
    <property type="evidence" value="ECO:0007669"/>
    <property type="project" value="UniProtKB-UniRule"/>
</dbReference>
<comment type="caution">
    <text evidence="10">The sequence shown here is derived from an EMBL/GenBank/DDBJ whole genome shotgun (WGS) entry which is preliminary data.</text>
</comment>
<evidence type="ECO:0000256" key="4">
    <source>
        <dbReference type="ARBA" id="ARBA00022602"/>
    </source>
</evidence>
<dbReference type="PROSITE" id="PS51147">
    <property type="entry name" value="PFTA"/>
    <property type="match status" value="4"/>
</dbReference>
<keyword evidence="6" id="KW-0677">Repeat</keyword>
<dbReference type="PANTHER" id="PTHR11129:SF2">
    <property type="entry name" value="GERANYLGERANYL TRANSFERASE TYPE-2 SUBUNIT ALPHA"/>
    <property type="match status" value="1"/>
</dbReference>
<gene>
    <name evidence="10" type="ORF">CANVERA_P2114</name>
</gene>
<dbReference type="InterPro" id="IPR002088">
    <property type="entry name" value="Prenyl_trans_a"/>
</dbReference>
<dbReference type="Proteomes" id="UP001152885">
    <property type="component" value="Unassembled WGS sequence"/>
</dbReference>
<dbReference type="EC" id="2.5.1.60" evidence="2 9"/>
<comment type="catalytic activity">
    <reaction evidence="8 9">
        <text>geranylgeranyl diphosphate + L-cysteinyl-[protein] = S-geranylgeranyl-L-cysteinyl-[protein] + diphosphate</text>
        <dbReference type="Rhea" id="RHEA:21240"/>
        <dbReference type="Rhea" id="RHEA-COMP:10131"/>
        <dbReference type="Rhea" id="RHEA-COMP:11537"/>
        <dbReference type="ChEBI" id="CHEBI:29950"/>
        <dbReference type="ChEBI" id="CHEBI:33019"/>
        <dbReference type="ChEBI" id="CHEBI:57533"/>
        <dbReference type="ChEBI" id="CHEBI:86021"/>
        <dbReference type="EC" id="2.5.1.60"/>
    </reaction>
</comment>
<dbReference type="Gene3D" id="1.25.40.120">
    <property type="entry name" value="Protein prenylyltransferase"/>
    <property type="match status" value="1"/>
</dbReference>
<dbReference type="PANTHER" id="PTHR11129">
    <property type="entry name" value="PROTEIN FARNESYLTRANSFERASE ALPHA SUBUNIT/RAB GERANYLGERANYL TRANSFERASE ALPHA SUBUNIT"/>
    <property type="match status" value="1"/>
</dbReference>
<evidence type="ECO:0000313" key="10">
    <source>
        <dbReference type="EMBL" id="CAI5757600.1"/>
    </source>
</evidence>
<comment type="function">
    <text evidence="9">Catalyzes the transfer of a geranyl-geranyl moiety from geranyl-geranyl pyrophosphate to cysteines occuring in specific C-terminal amino acid sequences.</text>
</comment>
<evidence type="ECO:0000256" key="9">
    <source>
        <dbReference type="RuleBase" id="RU367120"/>
    </source>
</evidence>
<dbReference type="GO" id="GO:0004663">
    <property type="term" value="F:Rab geranylgeranyltransferase activity"/>
    <property type="evidence" value="ECO:0007669"/>
    <property type="project" value="UniProtKB-UniRule"/>
</dbReference>
<organism evidence="10 11">
    <name type="scientific">Candida verbasci</name>
    <dbReference type="NCBI Taxonomy" id="1227364"/>
    <lineage>
        <taxon>Eukaryota</taxon>
        <taxon>Fungi</taxon>
        <taxon>Dikarya</taxon>
        <taxon>Ascomycota</taxon>
        <taxon>Saccharomycotina</taxon>
        <taxon>Pichiomycetes</taxon>
        <taxon>Debaryomycetaceae</taxon>
        <taxon>Candida/Lodderomyces clade</taxon>
        <taxon>Candida</taxon>
    </lineage>
</organism>
<evidence type="ECO:0000256" key="6">
    <source>
        <dbReference type="ARBA" id="ARBA00022737"/>
    </source>
</evidence>
<evidence type="ECO:0000256" key="1">
    <source>
        <dbReference type="ARBA" id="ARBA00006734"/>
    </source>
</evidence>
<dbReference type="Pfam" id="PF01239">
    <property type="entry name" value="PPTA"/>
    <property type="match status" value="4"/>
</dbReference>
<dbReference type="OrthoDB" id="1658at2759"/>
<proteinExistence type="inferred from homology"/>
<dbReference type="EMBL" id="CANTUO010000002">
    <property type="protein sequence ID" value="CAI5757600.1"/>
    <property type="molecule type" value="Genomic_DNA"/>
</dbReference>
<comment type="similarity">
    <text evidence="1 9">Belongs to the protein prenyltransferase subunit alpha family.</text>
</comment>